<comment type="caution">
    <text evidence="4">The sequence shown here is derived from an EMBL/GenBank/DDBJ whole genome shotgun (WGS) entry which is preliminary data.</text>
</comment>
<accession>A0ABX5H151</accession>
<dbReference type="InterPro" id="IPR012931">
    <property type="entry name" value="TraG_N_Proteobacteria"/>
</dbReference>
<evidence type="ECO:0000313" key="5">
    <source>
        <dbReference type="Proteomes" id="UP000240989"/>
    </source>
</evidence>
<keyword evidence="2" id="KW-0812">Transmembrane</keyword>
<keyword evidence="2" id="KW-0472">Membrane</keyword>
<dbReference type="Proteomes" id="UP000240989">
    <property type="component" value="Unassembled WGS sequence"/>
</dbReference>
<dbReference type="Pfam" id="PF07916">
    <property type="entry name" value="TraG_N"/>
    <property type="match status" value="1"/>
</dbReference>
<keyword evidence="5" id="KW-1185">Reference proteome</keyword>
<evidence type="ECO:0000256" key="2">
    <source>
        <dbReference type="SAM" id="Phobius"/>
    </source>
</evidence>
<evidence type="ECO:0000256" key="1">
    <source>
        <dbReference type="SAM" id="MobiDB-lite"/>
    </source>
</evidence>
<feature type="region of interest" description="Disordered" evidence="1">
    <location>
        <begin position="697"/>
        <end position="727"/>
    </location>
</feature>
<evidence type="ECO:0000313" key="4">
    <source>
        <dbReference type="EMBL" id="PSX07070.1"/>
    </source>
</evidence>
<feature type="domain" description="TraG N-terminal Proteobacteria" evidence="3">
    <location>
        <begin position="5"/>
        <end position="489"/>
    </location>
</feature>
<proteinExistence type="predicted"/>
<sequence>MQFFIHVNGDLAFMEAIFTGLGHVFSGNSGMINVFKVALLVNCLMSMLKYILDPKGGLLTSFWVSLVVYLVMFTPTGTAVLVKPTFTNIQASAARPIPGQIPIGILYPAEVISTLGSETAQAFRDAFVSTNLGWGGGHVLANGYLISNYGLDPLIALNTMRQAYTSDAFSKQGVGAGSNSGIQEAIQTYLESCFVRYNKLATVTGANPIKVTTGINAQDAWSEYNIQKDWPIRFELNGVFRNTTCRNGHAILETAIKDRAKEISKQYLGTSTYTQDADASYAERLANTNSFLQAMTTSGGDTMHQMLSNQFVMAAVTGNCGDSVLLSKADVQICRAQFDQIQSRRNVEASKATGFKEMFIPMVTFMEGFVYLITPFILFVVLLLGVKGLSLAGKYLTALVWIVLMPICQVAVDLYLSVYFSKFLTRLQNDVAGSNLISMNAQSSVWTDLESFISFAGTAQAMVPTLAMFILFAGVHTLMGIASGGGNSGASQSAMGGNIAAQTKNGQSVYGNQSSTNLGNGQVTQKQSAVANDSDKVGTVSVSQGQTFQTVQQSTRQSTQQAQSVASAANEVLFSSGNENAYGTASKIARGQGFNNVDAHQIGNLVAGGMDYSDAAAFTKENSEGLKFDANGGMTLTGNVNEMVKQLAAIAPIGKSAKGMGKMIDYLDEMTKASPLADDPDRGNDWMPKFQVKMSGSGGWSVAQQDKGSDTWQVVSTSSDKGTENHSEITQGVKSTMAELTEQRQKTHKDAYTESEKAAIQANNAYMDAKSVSDAVSEMDSSKFDNSIQISDSAPTAANIGSDFAKIASGKHFEQFNNSLVNSFLSDDEKSNIFGQGKEFDFATATDQQKQSVLSALDDNERQTLKNSGFVKMSDDGNNMTQMTAAESLSKVTGRNLSKDDLDSLISEGTDDASRRTKSANRSQLLQETFAGVIDSFKSSAVNGAHRDELVSAAGSWFESAGKENLANGGQLGELARMGAMLSSFDEDNLKSAANNVEDMNYRGKGDVIESKVGDAVGSASRFKGMDNNPEGILEELSKMNLAAKEQFVGNPQLKEDFEKVMQNVKDGTLSGSDAVDAAKDLEKRVEAGVTDAKTNLGTGQETEDEVKGNVNAGQRQVQAAPTKVPGLASLFNTGAGDNDQRMSVIRHSDIVQAVGAYEAIGQYNAYVKGDDSTPGLTTHQKDKNFSQTEQLKKLTDGWTSHNSPEADQLRNLLGEEKYNEFAKLKTAAINATDYISENQSAQNLGAAFFNNSGDGSDRQLNPKLFNQVKDELNQNGEVSGKTLNELSSAYAKHNDVNAGESIATDSMQTKGLTKPEVSAYLAQYKTAVGFDQMDIEKRDAVHDYLRMWNEKSDTKDLEEKGLTESQIKDTVAFAQTLDAYNKDYNSRKDYFFDSSGSFEAKNSLDPTLAEQADHFFTKMNNGVESKVDGVKQFFGFDTDDKTPAPQHTLTGKDAEVANAKLNEIMYGKGLDPLGHPYK</sequence>
<feature type="region of interest" description="Disordered" evidence="1">
    <location>
        <begin position="901"/>
        <end position="921"/>
    </location>
</feature>
<name>A0ABX5H151_PHOAN</name>
<protein>
    <recommendedName>
        <fullName evidence="3">TraG N-terminal Proteobacteria domain-containing protein</fullName>
    </recommendedName>
</protein>
<gene>
    <name evidence="4" type="ORF">C0W27_15995</name>
</gene>
<feature type="transmembrane region" description="Helical" evidence="2">
    <location>
        <begin position="398"/>
        <end position="420"/>
    </location>
</feature>
<dbReference type="EMBL" id="PYOU01000014">
    <property type="protein sequence ID" value="PSX07070.1"/>
    <property type="molecule type" value="Genomic_DNA"/>
</dbReference>
<evidence type="ECO:0000259" key="3">
    <source>
        <dbReference type="Pfam" id="PF07916"/>
    </source>
</evidence>
<feature type="transmembrane region" description="Helical" evidence="2">
    <location>
        <begin position="58"/>
        <end position="82"/>
    </location>
</feature>
<dbReference type="RefSeq" id="WP_045152901.1">
    <property type="nucleotide sequence ID" value="NZ_JZSW01000007.1"/>
</dbReference>
<reference evidence="4 5" key="1">
    <citation type="submission" date="2018-01" db="EMBL/GenBank/DDBJ databases">
        <title>Whole genome sequencing of Histamine producing bacteria.</title>
        <authorList>
            <person name="Butler K."/>
        </authorList>
    </citation>
    <scope>NUCLEOTIDE SEQUENCE [LARGE SCALE GENOMIC DNA]</scope>
    <source>
        <strain evidence="4 5">A6-1</strain>
    </source>
</reference>
<feature type="compositionally biased region" description="Polar residues" evidence="1">
    <location>
        <begin position="702"/>
        <end position="720"/>
    </location>
</feature>
<organism evidence="4 5">
    <name type="scientific">Photobacterium angustum</name>
    <dbReference type="NCBI Taxonomy" id="661"/>
    <lineage>
        <taxon>Bacteria</taxon>
        <taxon>Pseudomonadati</taxon>
        <taxon>Pseudomonadota</taxon>
        <taxon>Gammaproteobacteria</taxon>
        <taxon>Vibrionales</taxon>
        <taxon>Vibrionaceae</taxon>
        <taxon>Photobacterium</taxon>
    </lineage>
</organism>
<keyword evidence="2" id="KW-1133">Transmembrane helix</keyword>
<feature type="transmembrane region" description="Helical" evidence="2">
    <location>
        <begin position="368"/>
        <end position="386"/>
    </location>
</feature>
<feature type="transmembrane region" description="Helical" evidence="2">
    <location>
        <begin position="34"/>
        <end position="52"/>
    </location>
</feature>